<keyword evidence="4" id="KW-0479">Metal-binding</keyword>
<dbReference type="InterPro" id="IPR050415">
    <property type="entry name" value="MRET"/>
</dbReference>
<organism evidence="10 11">
    <name type="scientific">Cryptosporangium japonicum</name>
    <dbReference type="NCBI Taxonomy" id="80872"/>
    <lineage>
        <taxon>Bacteria</taxon>
        <taxon>Bacillati</taxon>
        <taxon>Actinomycetota</taxon>
        <taxon>Actinomycetes</taxon>
        <taxon>Cryptosporangiales</taxon>
        <taxon>Cryptosporangiaceae</taxon>
        <taxon>Cryptosporangium</taxon>
    </lineage>
</organism>
<dbReference type="Pfam" id="PF00111">
    <property type="entry name" value="Fer2"/>
    <property type="match status" value="1"/>
</dbReference>
<dbReference type="SUPFAM" id="SSF63380">
    <property type="entry name" value="Riboflavin synthase domain-like"/>
    <property type="match status" value="1"/>
</dbReference>
<reference evidence="11" key="1">
    <citation type="journal article" date="2019" name="Int. J. Syst. Evol. Microbiol.">
        <title>The Global Catalogue of Microorganisms (GCM) 10K type strain sequencing project: providing services to taxonomists for standard genome sequencing and annotation.</title>
        <authorList>
            <consortium name="The Broad Institute Genomics Platform"/>
            <consortium name="The Broad Institute Genome Sequencing Center for Infectious Disease"/>
            <person name="Wu L."/>
            <person name="Ma J."/>
        </authorList>
    </citation>
    <scope>NUCLEOTIDE SEQUENCE [LARGE SCALE GENOMIC DNA]</scope>
    <source>
        <strain evidence="11">JCM 10425</strain>
    </source>
</reference>
<proteinExistence type="predicted"/>
<evidence type="ECO:0000256" key="1">
    <source>
        <dbReference type="ARBA" id="ARBA00001974"/>
    </source>
</evidence>
<keyword evidence="7" id="KW-0411">Iron-sulfur</keyword>
<feature type="domain" description="2Fe-2S ferredoxin-type" evidence="8">
    <location>
        <begin position="228"/>
        <end position="310"/>
    </location>
</feature>
<gene>
    <name evidence="10" type="ORF">GCM10009539_25560</name>
</gene>
<feature type="domain" description="FAD-binding FR-type" evidence="9">
    <location>
        <begin position="4"/>
        <end position="106"/>
    </location>
</feature>
<protein>
    <submittedName>
        <fullName evidence="10">PDR/VanB family oxidoreductase</fullName>
    </submittedName>
</protein>
<keyword evidence="2" id="KW-0285">Flavoprotein</keyword>
<accession>A0ABP3DTJ1</accession>
<evidence type="ECO:0000259" key="8">
    <source>
        <dbReference type="PROSITE" id="PS51085"/>
    </source>
</evidence>
<keyword evidence="5" id="KW-0560">Oxidoreductase</keyword>
<dbReference type="InterPro" id="IPR036010">
    <property type="entry name" value="2Fe-2S_ferredoxin-like_sf"/>
</dbReference>
<dbReference type="CDD" id="cd00207">
    <property type="entry name" value="fer2"/>
    <property type="match status" value="1"/>
</dbReference>
<dbReference type="PRINTS" id="PR00409">
    <property type="entry name" value="PHDIOXRDTASE"/>
</dbReference>
<dbReference type="SUPFAM" id="SSF54292">
    <property type="entry name" value="2Fe-2S ferredoxin-like"/>
    <property type="match status" value="1"/>
</dbReference>
<evidence type="ECO:0000313" key="10">
    <source>
        <dbReference type="EMBL" id="GAA0239142.1"/>
    </source>
</evidence>
<dbReference type="InterPro" id="IPR017938">
    <property type="entry name" value="Riboflavin_synthase-like_b-brl"/>
</dbReference>
<evidence type="ECO:0000256" key="3">
    <source>
        <dbReference type="ARBA" id="ARBA00022714"/>
    </source>
</evidence>
<evidence type="ECO:0000259" key="9">
    <source>
        <dbReference type="PROSITE" id="PS51384"/>
    </source>
</evidence>
<dbReference type="PANTHER" id="PTHR47354:SF1">
    <property type="entry name" value="CARNITINE MONOOXYGENASE REDUCTASE SUBUNIT"/>
    <property type="match status" value="1"/>
</dbReference>
<dbReference type="PROSITE" id="PS51384">
    <property type="entry name" value="FAD_FR"/>
    <property type="match status" value="1"/>
</dbReference>
<evidence type="ECO:0000256" key="6">
    <source>
        <dbReference type="ARBA" id="ARBA00023004"/>
    </source>
</evidence>
<keyword evidence="6" id="KW-0408">Iron</keyword>
<dbReference type="EMBL" id="BAAAGX010000009">
    <property type="protein sequence ID" value="GAA0239142.1"/>
    <property type="molecule type" value="Genomic_DNA"/>
</dbReference>
<dbReference type="Gene3D" id="2.40.30.10">
    <property type="entry name" value="Translation factors"/>
    <property type="match status" value="1"/>
</dbReference>
<keyword evidence="3" id="KW-0001">2Fe-2S</keyword>
<evidence type="ECO:0000256" key="7">
    <source>
        <dbReference type="ARBA" id="ARBA00023014"/>
    </source>
</evidence>
<dbReference type="InterPro" id="IPR012675">
    <property type="entry name" value="Beta-grasp_dom_sf"/>
</dbReference>
<name>A0ABP3DTJ1_9ACTN</name>
<dbReference type="InterPro" id="IPR039261">
    <property type="entry name" value="FNR_nucleotide-bd"/>
</dbReference>
<comment type="caution">
    <text evidence="10">The sequence shown here is derived from an EMBL/GenBank/DDBJ whole genome shotgun (WGS) entry which is preliminary data.</text>
</comment>
<evidence type="ECO:0000256" key="4">
    <source>
        <dbReference type="ARBA" id="ARBA00022723"/>
    </source>
</evidence>
<evidence type="ECO:0000256" key="2">
    <source>
        <dbReference type="ARBA" id="ARBA00022630"/>
    </source>
</evidence>
<dbReference type="RefSeq" id="WP_344648985.1">
    <property type="nucleotide sequence ID" value="NZ_BAAAGX010000009.1"/>
</dbReference>
<dbReference type="PROSITE" id="PS51085">
    <property type="entry name" value="2FE2S_FER_2"/>
    <property type="match status" value="1"/>
</dbReference>
<dbReference type="CDD" id="cd06185">
    <property type="entry name" value="PDR_like"/>
    <property type="match status" value="1"/>
</dbReference>
<dbReference type="SUPFAM" id="SSF52343">
    <property type="entry name" value="Ferredoxin reductase-like, C-terminal NADP-linked domain"/>
    <property type="match status" value="1"/>
</dbReference>
<dbReference type="Gene3D" id="3.40.50.80">
    <property type="entry name" value="Nucleotide-binding domain of ferredoxin-NADP reductase (FNR) module"/>
    <property type="match status" value="1"/>
</dbReference>
<dbReference type="Gene3D" id="3.10.20.30">
    <property type="match status" value="1"/>
</dbReference>
<dbReference type="PANTHER" id="PTHR47354">
    <property type="entry name" value="NADH OXIDOREDUCTASE HCR"/>
    <property type="match status" value="1"/>
</dbReference>
<dbReference type="InterPro" id="IPR017927">
    <property type="entry name" value="FAD-bd_FR_type"/>
</dbReference>
<keyword evidence="11" id="KW-1185">Reference proteome</keyword>
<dbReference type="InterPro" id="IPR001041">
    <property type="entry name" value="2Fe-2S_ferredoxin-type"/>
</dbReference>
<comment type="cofactor">
    <cofactor evidence="1">
        <name>FAD</name>
        <dbReference type="ChEBI" id="CHEBI:57692"/>
    </cofactor>
</comment>
<sequence length="310" mass="33048">MAPKLLIKVRLAGVRDEAEGIRSLTFVPVTRPELPPWRGGAHVILRLPDGVRRSYSLCGDPSNRGAYRVGVQREPGGRGGSEYLHTAARVGDEFYLTHPQDDFALAAAASRHVLIAGGIGITPILGMLRDRPPGSRVEVHYCVATRSRAAFLAEVEDLADAVTLYPSDEGRRLDVAGLLAEHTPGEHVYCCGPPSLGDAVEAAAAGWPDGTVHRERFVGAVSDRGAPFDVELVASRKTLHVPADRTLLEVLREAGVTVDSSCEGGLCRSCRVGVVAGTPVHRDLVLSASQRESSMLACVSRGDGVLRLLL</sequence>
<dbReference type="Proteomes" id="UP001500967">
    <property type="component" value="Unassembled WGS sequence"/>
</dbReference>
<evidence type="ECO:0000313" key="11">
    <source>
        <dbReference type="Proteomes" id="UP001500967"/>
    </source>
</evidence>
<evidence type="ECO:0000256" key="5">
    <source>
        <dbReference type="ARBA" id="ARBA00023002"/>
    </source>
</evidence>